<organism evidence="2 3">
    <name type="scientific">Myotis brandtii</name>
    <name type="common">Brandt's bat</name>
    <dbReference type="NCBI Taxonomy" id="109478"/>
    <lineage>
        <taxon>Eukaryota</taxon>
        <taxon>Metazoa</taxon>
        <taxon>Chordata</taxon>
        <taxon>Craniata</taxon>
        <taxon>Vertebrata</taxon>
        <taxon>Euteleostomi</taxon>
        <taxon>Mammalia</taxon>
        <taxon>Eutheria</taxon>
        <taxon>Laurasiatheria</taxon>
        <taxon>Chiroptera</taxon>
        <taxon>Yangochiroptera</taxon>
        <taxon>Vespertilionidae</taxon>
        <taxon>Myotis</taxon>
    </lineage>
</organism>
<evidence type="ECO:0000313" key="2">
    <source>
        <dbReference type="EMBL" id="EPQ20228.1"/>
    </source>
</evidence>
<dbReference type="PANTHER" id="PTHR15107">
    <property type="entry name" value="RETINOBLASTOMA BINDING PROTEIN 8"/>
    <property type="match status" value="1"/>
</dbReference>
<protein>
    <submittedName>
        <fullName evidence="2">DNA endonuclease RBBP8</fullName>
    </submittedName>
</protein>
<dbReference type="PANTHER" id="PTHR15107:SF4">
    <property type="entry name" value="DNA ENDONUCLEASE RBBP8"/>
    <property type="match status" value="1"/>
</dbReference>
<dbReference type="GO" id="GO:0004519">
    <property type="term" value="F:endonuclease activity"/>
    <property type="evidence" value="ECO:0007669"/>
    <property type="project" value="UniProtKB-KW"/>
</dbReference>
<feature type="region of interest" description="Disordered" evidence="1">
    <location>
        <begin position="1"/>
        <end position="20"/>
    </location>
</feature>
<name>S7Q9W3_MYOBR</name>
<sequence length="480" mass="53389">MTSTGTQESTRRQPRSPADRAIFQPRRIFSSKIDLAGLLALGLNYWGCSWEAGRRVVRRSTAYPGGNLLTELIPPVELQGRELPGWHKRHESWRIGTGLLGAEDPNSKTPPQEELTTQVSSPVFGATSNVKSGFGLNTSLSPSLLETGKKSHLKTAPFSSTSNSRLEKTRSKSEDSSLFTHPNLGSEGNKISQSSNKQMLINKNISESISEQDNIDHIKNAITDKHVVPLKSLGCKTSKRKKIEEESEDEASCPQASFDKENAFPFPLDSHSSMNGDYVMDKPLDLSDRFSAIQCQEKSQGSETSKIKFRQVTLYEALKPISKGSSSSRKFLSGSFVPAKDPPEEPRLQEYVLQPLIKSSPDNKTPLQIKEENPIFKIPLHPRESLETENLFDDVKGTGSHEPVRIKTRSVHGECELASVLQLNPYRIAKTKPLQNNQDVFCENQQWSIDPGADLSQYKMDITVIDTKDGSQRLAIRGQK</sequence>
<dbReference type="EMBL" id="KE164802">
    <property type="protein sequence ID" value="EPQ20228.1"/>
    <property type="molecule type" value="Genomic_DNA"/>
</dbReference>
<keyword evidence="2" id="KW-0378">Hydrolase</keyword>
<keyword evidence="2" id="KW-0255">Endonuclease</keyword>
<keyword evidence="2" id="KW-0540">Nuclease</keyword>
<reference evidence="2 3" key="1">
    <citation type="journal article" date="2013" name="Nat. Commun.">
        <title>Genome analysis reveals insights into physiology and longevity of the Brandt's bat Myotis brandtii.</title>
        <authorList>
            <person name="Seim I."/>
            <person name="Fang X."/>
            <person name="Xiong Z."/>
            <person name="Lobanov A.V."/>
            <person name="Huang Z."/>
            <person name="Ma S."/>
            <person name="Feng Y."/>
            <person name="Turanov A.A."/>
            <person name="Zhu Y."/>
            <person name="Lenz T.L."/>
            <person name="Gerashchenko M.V."/>
            <person name="Fan D."/>
            <person name="Hee Yim S."/>
            <person name="Yao X."/>
            <person name="Jordan D."/>
            <person name="Xiong Y."/>
            <person name="Ma Y."/>
            <person name="Lyapunov A.N."/>
            <person name="Chen G."/>
            <person name="Kulakova O.I."/>
            <person name="Sun Y."/>
            <person name="Lee S.G."/>
            <person name="Bronson R.T."/>
            <person name="Moskalev A.A."/>
            <person name="Sunyaev S.R."/>
            <person name="Zhang G."/>
            <person name="Krogh A."/>
            <person name="Wang J."/>
            <person name="Gladyshev V.N."/>
        </authorList>
    </citation>
    <scope>NUCLEOTIDE SEQUENCE [LARGE SCALE GENOMIC DNA]</scope>
</reference>
<dbReference type="GO" id="GO:0003684">
    <property type="term" value="F:damaged DNA binding"/>
    <property type="evidence" value="ECO:0007669"/>
    <property type="project" value="TreeGrafter"/>
</dbReference>
<dbReference type="eggNOG" id="ENOG502QTV5">
    <property type="taxonomic scope" value="Eukaryota"/>
</dbReference>
<evidence type="ECO:0000256" key="1">
    <source>
        <dbReference type="SAM" id="MobiDB-lite"/>
    </source>
</evidence>
<proteinExistence type="predicted"/>
<feature type="region of interest" description="Disordered" evidence="1">
    <location>
        <begin position="147"/>
        <end position="195"/>
    </location>
</feature>
<keyword evidence="3" id="KW-1185">Reference proteome</keyword>
<dbReference type="InterPro" id="IPR033316">
    <property type="entry name" value="RBBP8-like"/>
</dbReference>
<accession>S7Q9W3</accession>
<gene>
    <name evidence="2" type="ORF">D623_10001545</name>
</gene>
<feature type="region of interest" description="Disordered" evidence="1">
    <location>
        <begin position="238"/>
        <end position="258"/>
    </location>
</feature>
<dbReference type="AlphaFoldDB" id="S7Q9W3"/>
<evidence type="ECO:0000313" key="3">
    <source>
        <dbReference type="Proteomes" id="UP000052978"/>
    </source>
</evidence>
<dbReference type="Proteomes" id="UP000052978">
    <property type="component" value="Unassembled WGS sequence"/>
</dbReference>
<feature type="compositionally biased region" description="Basic and acidic residues" evidence="1">
    <location>
        <begin position="165"/>
        <end position="175"/>
    </location>
</feature>
<dbReference type="GO" id="GO:0010792">
    <property type="term" value="P:DNA double-strand break processing involved in repair via single-strand annealing"/>
    <property type="evidence" value="ECO:0007669"/>
    <property type="project" value="TreeGrafter"/>
</dbReference>